<dbReference type="Pfam" id="PF18990">
    <property type="entry name" value="DUF5723"/>
    <property type="match status" value="1"/>
</dbReference>
<evidence type="ECO:0000259" key="1">
    <source>
        <dbReference type="Pfam" id="PF18990"/>
    </source>
</evidence>
<feature type="domain" description="DUF5723" evidence="1">
    <location>
        <begin position="38"/>
        <end position="435"/>
    </location>
</feature>
<keyword evidence="3" id="KW-1185">Reference proteome</keyword>
<comment type="caution">
    <text evidence="2">The sequence shown here is derived from an EMBL/GenBank/DDBJ whole genome shotgun (WGS) entry which is preliminary data.</text>
</comment>
<dbReference type="STRING" id="249352.SAMN05444395_10447"/>
<dbReference type="OrthoDB" id="975426at2"/>
<accession>A0A162P3N9</accession>
<proteinExistence type="predicted"/>
<organism evidence="2 3">
    <name type="scientific">Flavobacterium fryxellicola</name>
    <dbReference type="NCBI Taxonomy" id="249352"/>
    <lineage>
        <taxon>Bacteria</taxon>
        <taxon>Pseudomonadati</taxon>
        <taxon>Bacteroidota</taxon>
        <taxon>Flavobacteriia</taxon>
        <taxon>Flavobacteriales</taxon>
        <taxon>Flavobacteriaceae</taxon>
        <taxon>Flavobacterium</taxon>
    </lineage>
</organism>
<dbReference type="RefSeq" id="WP_066081739.1">
    <property type="nucleotide sequence ID" value="NZ_FRDK01000004.1"/>
</dbReference>
<dbReference type="Proteomes" id="UP000077164">
    <property type="component" value="Unassembled WGS sequence"/>
</dbReference>
<evidence type="ECO:0000313" key="2">
    <source>
        <dbReference type="EMBL" id="OAB27300.1"/>
    </source>
</evidence>
<dbReference type="InterPro" id="IPR043781">
    <property type="entry name" value="DUF5723"/>
</dbReference>
<reference evidence="2 3" key="1">
    <citation type="submission" date="2016-03" db="EMBL/GenBank/DDBJ databases">
        <title>Draft genome sequence of Flavobacterium fryxellicola DSM 16209.</title>
        <authorList>
            <person name="Shin S.-K."/>
            <person name="Yi H."/>
        </authorList>
    </citation>
    <scope>NUCLEOTIDE SEQUENCE [LARGE SCALE GENOMIC DNA]</scope>
    <source>
        <strain evidence="2 3">DSM 16209</strain>
    </source>
</reference>
<evidence type="ECO:0000313" key="3">
    <source>
        <dbReference type="Proteomes" id="UP000077164"/>
    </source>
</evidence>
<dbReference type="EMBL" id="LVJE01000019">
    <property type="protein sequence ID" value="OAB27300.1"/>
    <property type="molecule type" value="Genomic_DNA"/>
</dbReference>
<gene>
    <name evidence="2" type="ORF">FBFR_12250</name>
</gene>
<dbReference type="AlphaFoldDB" id="A0A162P3N9"/>
<protein>
    <recommendedName>
        <fullName evidence="1">DUF5723 domain-containing protein</fullName>
    </recommendedName>
</protein>
<name>A0A162P3N9_9FLAO</name>
<sequence length="464" mass="52216">MKKTVWVLVLMLAINCFSQNKQILYNFTSVPQSLLTNPGADFKYNFYFGIPLLSGISANVGSSGFSAYDLFAANGVDFNVKLRNVVFSTTRKDRLAINEQIEVFNGGFKISGEQSNSYISFGMYQEFDAMSYVPTDLAILALDGNRDYLGKVFNLGDLNVKAEMLSVFHLGFHKNINKNFILGVRGKIYSSIYNVSSTNNSGYIYTNPSSAGVYEQMIYSQLQLNTSGIAKYDDENYEPNVVKDITKRAFLGGNLGLGFDAGFTYYPKKNVQLTASMIDVGFIKHNKEVESLTYKGTYEYKGVIPKFSSGESVENGFQDFKDAIPLDTLYAAYTTWRPAKFNSSVQFSFDEERPEECNCLDYNPETIYKSAVGAQLFVMTTPRTPLVAFTTFYRRKIFKSLQMKATYTLDSYSYNNIGLGLSSTFGPVNFYVLADNLLEYRDITKANSLSFQLGLNVIFKNRKK</sequence>